<evidence type="ECO:0000313" key="1">
    <source>
        <dbReference type="EMBL" id="TSC92767.1"/>
    </source>
</evidence>
<dbReference type="AlphaFoldDB" id="A0A554LIU5"/>
<sequence length="134" mass="15815">MLRQKISEVGKMRKKPRFIQRQTPKDFNESFREGVEYIVRAQSYIQGTRENPDPSRQQGIVVTVLSQQEIVYPGFVPHSLIPEHIHNNQEDLHEIVYYGSENQEYIATLLKKDPDKMHLTFSLQREFHSPFTTQ</sequence>
<accession>A0A554LIU5</accession>
<reference evidence="1 2" key="1">
    <citation type="submission" date="2017-07" db="EMBL/GenBank/DDBJ databases">
        <title>Mechanisms for carbon and nitrogen cycling indicate functional differentiation within the Candidate Phyla Radiation.</title>
        <authorList>
            <person name="Danczak R.E."/>
            <person name="Johnston M.D."/>
            <person name="Kenah C."/>
            <person name="Slattery M."/>
            <person name="Wrighton K.C."/>
            <person name="Wilkins M.J."/>
        </authorList>
    </citation>
    <scope>NUCLEOTIDE SEQUENCE [LARGE SCALE GENOMIC DNA]</scope>
    <source>
        <strain evidence="1">Licking1014_7</strain>
    </source>
</reference>
<dbReference type="EMBL" id="VMGK01000014">
    <property type="protein sequence ID" value="TSC92767.1"/>
    <property type="molecule type" value="Genomic_DNA"/>
</dbReference>
<organism evidence="1 2">
    <name type="scientific">Candidatus Berkelbacteria bacterium Licking1014_7</name>
    <dbReference type="NCBI Taxonomy" id="2017147"/>
    <lineage>
        <taxon>Bacteria</taxon>
        <taxon>Candidatus Berkelbacteria</taxon>
    </lineage>
</organism>
<gene>
    <name evidence="1" type="ORF">CEN89_469</name>
</gene>
<dbReference type="Proteomes" id="UP000315689">
    <property type="component" value="Unassembled WGS sequence"/>
</dbReference>
<comment type="caution">
    <text evidence="1">The sequence shown here is derived from an EMBL/GenBank/DDBJ whole genome shotgun (WGS) entry which is preliminary data.</text>
</comment>
<evidence type="ECO:0000313" key="2">
    <source>
        <dbReference type="Proteomes" id="UP000315689"/>
    </source>
</evidence>
<name>A0A554LIU5_9BACT</name>
<proteinExistence type="predicted"/>
<protein>
    <submittedName>
        <fullName evidence="1">Uncharacterized protein</fullName>
    </submittedName>
</protein>